<gene>
    <name evidence="2" type="ORF">MCOS_LOCUS6479</name>
</gene>
<organism evidence="4">
    <name type="scientific">Mesocestoides corti</name>
    <name type="common">Flatworm</name>
    <dbReference type="NCBI Taxonomy" id="53468"/>
    <lineage>
        <taxon>Eukaryota</taxon>
        <taxon>Metazoa</taxon>
        <taxon>Spiralia</taxon>
        <taxon>Lophotrochozoa</taxon>
        <taxon>Platyhelminthes</taxon>
        <taxon>Cestoda</taxon>
        <taxon>Eucestoda</taxon>
        <taxon>Cyclophyllidea</taxon>
        <taxon>Mesocestoididae</taxon>
        <taxon>Mesocestoides</taxon>
    </lineage>
</organism>
<dbReference type="EMBL" id="UXSR01005264">
    <property type="protein sequence ID" value="VDD80476.1"/>
    <property type="molecule type" value="Genomic_DNA"/>
</dbReference>
<feature type="region of interest" description="Disordered" evidence="1">
    <location>
        <begin position="163"/>
        <end position="221"/>
    </location>
</feature>
<dbReference type="STRING" id="53468.A0A0R3UGU2"/>
<dbReference type="Proteomes" id="UP000267029">
    <property type="component" value="Unassembled WGS sequence"/>
</dbReference>
<evidence type="ECO:0000256" key="1">
    <source>
        <dbReference type="SAM" id="MobiDB-lite"/>
    </source>
</evidence>
<evidence type="ECO:0000313" key="4">
    <source>
        <dbReference type="WBParaSite" id="MCOS_0000647801-mRNA-1"/>
    </source>
</evidence>
<name>A0A0R3UGU2_MESCO</name>
<keyword evidence="3" id="KW-1185">Reference proteome</keyword>
<feature type="compositionally biased region" description="Pro residues" evidence="1">
    <location>
        <begin position="209"/>
        <end position="220"/>
    </location>
</feature>
<evidence type="ECO:0000313" key="2">
    <source>
        <dbReference type="EMBL" id="VDD80476.1"/>
    </source>
</evidence>
<proteinExistence type="predicted"/>
<evidence type="ECO:0000313" key="3">
    <source>
        <dbReference type="Proteomes" id="UP000267029"/>
    </source>
</evidence>
<feature type="region of interest" description="Disordered" evidence="1">
    <location>
        <begin position="366"/>
        <end position="413"/>
    </location>
</feature>
<reference evidence="2 3" key="2">
    <citation type="submission" date="2018-10" db="EMBL/GenBank/DDBJ databases">
        <authorList>
            <consortium name="Pathogen Informatics"/>
        </authorList>
    </citation>
    <scope>NUCLEOTIDE SEQUENCE [LARGE SCALE GENOMIC DNA]</scope>
</reference>
<dbReference type="WBParaSite" id="MCOS_0000647801-mRNA-1">
    <property type="protein sequence ID" value="MCOS_0000647801-mRNA-1"/>
    <property type="gene ID" value="MCOS_0000647801"/>
</dbReference>
<reference evidence="4" key="1">
    <citation type="submission" date="2017-02" db="UniProtKB">
        <authorList>
            <consortium name="WormBaseParasite"/>
        </authorList>
    </citation>
    <scope>IDENTIFICATION</scope>
</reference>
<accession>A0A0R3UGU2</accession>
<dbReference type="AlphaFoldDB" id="A0A0R3UGU2"/>
<sequence>MPKQLRVRSRDAICSPIRHSLLARGRRNNPLFLPSWYLDELVSFARPSPHCRAVNQRSELVCANVLLFNFHVKHLFRSSQNVFRPITEWILPFTGQNVGFQFVQEVSMDASYLEEFIFDQMMAVKLIEPGNFRIKSKGPFETKLPQYFTEGVVGVINEKRLRKLTASPPGPNEEKWDSSSSRRRSKRNAPGESLAVHSQKKGMNESTPLPLPSPPRPPLPQAREKENEFLVVRSLALRGCDLETGYIPRSDHYQHQYEPGDLIIRLLIVCCPRRSAEMSSNSLSTQLEVGRLLWDGHIPSYSTTYLPQIVAVTLLLCFCISHMEKTASRMYGGLLSPGMIGSFGGFMPPPPPSNFYDLAALQQQQQQQRLLQQRPSSNSAASTTSTSGTSNASSTTAASGGGAEASSPSSTSALHSDLFNAARSAATFPPPRRFLPPTLLLCFRQNSRRKN</sequence>
<protein>
    <submittedName>
        <fullName evidence="4">Velvet domain-containing protein</fullName>
    </submittedName>
</protein>